<dbReference type="OrthoDB" id="9182103at2"/>
<sequence length="105" mass="11218">MRPSIAVEDAVQTLGANIRNARLRRRLPQSVVAERAGVSLNTLSKVENGDCGVSIGNIASILNAVGLLPLLSSLASSENDDAGLLMEEKNLPRRIRQKKKPSLSS</sequence>
<dbReference type="AlphaFoldDB" id="A0A6I1EUV6"/>
<dbReference type="RefSeq" id="WP_152157596.1">
    <property type="nucleotide sequence ID" value="NZ_WEHX01000006.1"/>
</dbReference>
<accession>A0A6I1EUV6</accession>
<dbReference type="GO" id="GO:0003677">
    <property type="term" value="F:DNA binding"/>
    <property type="evidence" value="ECO:0007669"/>
    <property type="project" value="InterPro"/>
</dbReference>
<gene>
    <name evidence="3" type="ORF">GBM95_02280</name>
</gene>
<dbReference type="EMBL" id="WEHX01000006">
    <property type="protein sequence ID" value="KAB7662604.1"/>
    <property type="molecule type" value="Genomic_DNA"/>
</dbReference>
<feature type="region of interest" description="Disordered" evidence="1">
    <location>
        <begin position="85"/>
        <end position="105"/>
    </location>
</feature>
<dbReference type="Proteomes" id="UP000430564">
    <property type="component" value="Unassembled WGS sequence"/>
</dbReference>
<evidence type="ECO:0000256" key="1">
    <source>
        <dbReference type="SAM" id="MobiDB-lite"/>
    </source>
</evidence>
<dbReference type="SUPFAM" id="SSF47413">
    <property type="entry name" value="lambda repressor-like DNA-binding domains"/>
    <property type="match status" value="1"/>
</dbReference>
<dbReference type="PROSITE" id="PS50943">
    <property type="entry name" value="HTH_CROC1"/>
    <property type="match status" value="1"/>
</dbReference>
<feature type="compositionally biased region" description="Basic residues" evidence="1">
    <location>
        <begin position="92"/>
        <end position="105"/>
    </location>
</feature>
<proteinExistence type="predicted"/>
<protein>
    <submittedName>
        <fullName evidence="3">Helix-turn-helix domain-containing protein</fullName>
    </submittedName>
</protein>
<evidence type="ECO:0000259" key="2">
    <source>
        <dbReference type="PROSITE" id="PS50943"/>
    </source>
</evidence>
<dbReference type="InterPro" id="IPR010982">
    <property type="entry name" value="Lambda_DNA-bd_dom_sf"/>
</dbReference>
<evidence type="ECO:0000313" key="4">
    <source>
        <dbReference type="Proteomes" id="UP000430564"/>
    </source>
</evidence>
<dbReference type="Gene3D" id="1.10.260.40">
    <property type="entry name" value="lambda repressor-like DNA-binding domains"/>
    <property type="match status" value="1"/>
</dbReference>
<evidence type="ECO:0000313" key="3">
    <source>
        <dbReference type="EMBL" id="KAB7662604.1"/>
    </source>
</evidence>
<reference evidence="3 4" key="1">
    <citation type="submission" date="2019-10" db="EMBL/GenBank/DDBJ databases">
        <title>Genome diversity of Sutterella seckii.</title>
        <authorList>
            <person name="Chaplin A.V."/>
            <person name="Sokolova S.R."/>
            <person name="Mosin K.A."/>
            <person name="Ivanova E.L."/>
            <person name="Kochetkova T.O."/>
            <person name="Goltsov A.Y."/>
            <person name="Trofimov D.Y."/>
            <person name="Efimov B.A."/>
        </authorList>
    </citation>
    <scope>NUCLEOTIDE SEQUENCE [LARGE SCALE GENOMIC DNA]</scope>
    <source>
        <strain evidence="3 4">ASD393</strain>
    </source>
</reference>
<dbReference type="CDD" id="cd00093">
    <property type="entry name" value="HTH_XRE"/>
    <property type="match status" value="1"/>
</dbReference>
<comment type="caution">
    <text evidence="3">The sequence shown here is derived from an EMBL/GenBank/DDBJ whole genome shotgun (WGS) entry which is preliminary data.</text>
</comment>
<dbReference type="InterPro" id="IPR001387">
    <property type="entry name" value="Cro/C1-type_HTH"/>
</dbReference>
<feature type="domain" description="HTH cro/C1-type" evidence="2">
    <location>
        <begin position="18"/>
        <end position="71"/>
    </location>
</feature>
<name>A0A6I1EUV6_9BURK</name>
<dbReference type="SMART" id="SM00530">
    <property type="entry name" value="HTH_XRE"/>
    <property type="match status" value="1"/>
</dbReference>
<organism evidence="3 4">
    <name type="scientific">Sutterella seckii</name>
    <dbReference type="NCBI Taxonomy" id="1944635"/>
    <lineage>
        <taxon>Bacteria</taxon>
        <taxon>Pseudomonadati</taxon>
        <taxon>Pseudomonadota</taxon>
        <taxon>Betaproteobacteria</taxon>
        <taxon>Burkholderiales</taxon>
        <taxon>Sutterellaceae</taxon>
        <taxon>Sutterella</taxon>
    </lineage>
</organism>
<dbReference type="Pfam" id="PF13560">
    <property type="entry name" value="HTH_31"/>
    <property type="match status" value="1"/>
</dbReference>